<accession>A0ABN4XU30</accession>
<dbReference type="EMBL" id="CP019952">
    <property type="protein sequence ID" value="AQW68696.1"/>
    <property type="molecule type" value="Genomic_DNA"/>
</dbReference>
<organism evidence="1 2">
    <name type="scientific">Pseudomonas parafulva</name>
    <dbReference type="NCBI Taxonomy" id="157782"/>
    <lineage>
        <taxon>Bacteria</taxon>
        <taxon>Pseudomonadati</taxon>
        <taxon>Pseudomonadota</taxon>
        <taxon>Gammaproteobacteria</taxon>
        <taxon>Pseudomonadales</taxon>
        <taxon>Pseudomonadaceae</taxon>
        <taxon>Pseudomonas</taxon>
    </lineage>
</organism>
<dbReference type="RefSeq" id="WP_078478616.1">
    <property type="nucleotide sequence ID" value="NZ_CP019952.1"/>
</dbReference>
<evidence type="ECO:0000313" key="2">
    <source>
        <dbReference type="Proteomes" id="UP000191010"/>
    </source>
</evidence>
<reference evidence="1 2" key="1">
    <citation type="submission" date="2017-02" db="EMBL/GenBank/DDBJ databases">
        <authorList>
            <person name="Guo L."/>
        </authorList>
    </citation>
    <scope>NUCLEOTIDE SEQUENCE [LARGE SCALE GENOMIC DNA]</scope>
    <source>
        <strain evidence="1 2">PRS09-11288</strain>
    </source>
</reference>
<gene>
    <name evidence="1" type="ORF">B2J77_10970</name>
</gene>
<dbReference type="Proteomes" id="UP000191010">
    <property type="component" value="Chromosome"/>
</dbReference>
<keyword evidence="2" id="KW-1185">Reference proteome</keyword>
<dbReference type="InterPro" id="IPR010982">
    <property type="entry name" value="Lambda_DNA-bd_dom_sf"/>
</dbReference>
<proteinExistence type="predicted"/>
<sequence>MQDFFPVACADMLARVGMLVKAQRLALGIRQADIKAAIGISPHLLRKVEQGSPHVDLRSFMLVLWRLGINDTVFRTLEDVEHSAQMARFVQLEDDPEQLSARRVRLPKPKPEAF</sequence>
<dbReference type="SUPFAM" id="SSF47413">
    <property type="entry name" value="lambda repressor-like DNA-binding domains"/>
    <property type="match status" value="1"/>
</dbReference>
<name>A0ABN4XU30_9PSED</name>
<dbReference type="Gene3D" id="1.10.260.40">
    <property type="entry name" value="lambda repressor-like DNA-binding domains"/>
    <property type="match status" value="1"/>
</dbReference>
<protein>
    <submittedName>
        <fullName evidence="1">Transcriptional regulator</fullName>
    </submittedName>
</protein>
<evidence type="ECO:0000313" key="1">
    <source>
        <dbReference type="EMBL" id="AQW68696.1"/>
    </source>
</evidence>